<evidence type="ECO:0000313" key="4">
    <source>
        <dbReference type="EMBL" id="NXB23738.1"/>
    </source>
</evidence>
<dbReference type="GO" id="GO:0042269">
    <property type="term" value="P:regulation of natural killer cell mediated cytotoxicity"/>
    <property type="evidence" value="ECO:0007669"/>
    <property type="project" value="TreeGrafter"/>
</dbReference>
<dbReference type="Gene3D" id="3.10.100.10">
    <property type="entry name" value="Mannose-Binding Protein A, subunit A"/>
    <property type="match status" value="1"/>
</dbReference>
<dbReference type="EMBL" id="VZTD01004796">
    <property type="protein sequence ID" value="NXB23738.1"/>
    <property type="molecule type" value="Genomic_DNA"/>
</dbReference>
<protein>
    <submittedName>
        <fullName evidence="4">KLRBC protein</fullName>
    </submittedName>
</protein>
<dbReference type="InterPro" id="IPR016186">
    <property type="entry name" value="C-type_lectin-like/link_sf"/>
</dbReference>
<keyword evidence="1" id="KW-0812">Transmembrane</keyword>
<name>A0A7K8CAX2_9CORV</name>
<dbReference type="AlphaFoldDB" id="A0A7K8CAX2"/>
<keyword evidence="1" id="KW-0472">Membrane</keyword>
<keyword evidence="2" id="KW-1015">Disulfide bond</keyword>
<sequence length="100" mass="11457">REGCGDRGATLLLLPQDRDELEFLCETLQKCTWHFWIGLWMPAAGMGWTWVNVFRLDQGRFQLDLGERPGLCGMIRGSTIIPDNCDLASQWICQREATKL</sequence>
<dbReference type="Pfam" id="PF00059">
    <property type="entry name" value="Lectin_C"/>
    <property type="match status" value="1"/>
</dbReference>
<feature type="non-terminal residue" evidence="4">
    <location>
        <position position="1"/>
    </location>
</feature>
<keyword evidence="5" id="KW-1185">Reference proteome</keyword>
<dbReference type="GO" id="GO:0038023">
    <property type="term" value="F:signaling receptor activity"/>
    <property type="evidence" value="ECO:0007669"/>
    <property type="project" value="TreeGrafter"/>
</dbReference>
<feature type="non-terminal residue" evidence="4">
    <location>
        <position position="100"/>
    </location>
</feature>
<feature type="domain" description="C-type lectin" evidence="3">
    <location>
        <begin position="1"/>
        <end position="94"/>
    </location>
</feature>
<dbReference type="InterPro" id="IPR051527">
    <property type="entry name" value="KLR_subfamily_B"/>
</dbReference>
<evidence type="ECO:0000313" key="5">
    <source>
        <dbReference type="Proteomes" id="UP000564948"/>
    </source>
</evidence>
<reference evidence="4 5" key="1">
    <citation type="submission" date="2019-09" db="EMBL/GenBank/DDBJ databases">
        <title>Bird 10,000 Genomes (B10K) Project - Family phase.</title>
        <authorList>
            <person name="Zhang G."/>
        </authorList>
    </citation>
    <scope>NUCLEOTIDE SEQUENCE [LARGE SCALE GENOMIC DNA]</scope>
    <source>
        <strain evidence="4">B10K-DU-029-40</strain>
        <tissue evidence="4">Muscle</tissue>
    </source>
</reference>
<dbReference type="InterPro" id="IPR016187">
    <property type="entry name" value="CTDL_fold"/>
</dbReference>
<dbReference type="InterPro" id="IPR001304">
    <property type="entry name" value="C-type_lectin-like"/>
</dbReference>
<evidence type="ECO:0000259" key="3">
    <source>
        <dbReference type="PROSITE" id="PS50041"/>
    </source>
</evidence>
<gene>
    <name evidence="4" type="primary">Klrb1c</name>
    <name evidence="4" type="ORF">RHALEU_R16116</name>
</gene>
<dbReference type="GO" id="GO:0005886">
    <property type="term" value="C:plasma membrane"/>
    <property type="evidence" value="ECO:0007669"/>
    <property type="project" value="TreeGrafter"/>
</dbReference>
<keyword evidence="1" id="KW-1133">Transmembrane helix</keyword>
<dbReference type="GO" id="GO:0009986">
    <property type="term" value="C:cell surface"/>
    <property type="evidence" value="ECO:0007669"/>
    <property type="project" value="TreeGrafter"/>
</dbReference>
<dbReference type="PANTHER" id="PTHR46784">
    <property type="entry name" value="KILLER CELL LECTIN-LIKE RECEPTOR SUBFAMILY B MEMBER 1"/>
    <property type="match status" value="1"/>
</dbReference>
<dbReference type="Proteomes" id="UP000564948">
    <property type="component" value="Unassembled WGS sequence"/>
</dbReference>
<dbReference type="PANTHER" id="PTHR46784:SF1">
    <property type="entry name" value="KILLER CELL LECTIN-LIKE RECEPTOR SUBFAMILY B MEMBER 1"/>
    <property type="match status" value="1"/>
</dbReference>
<evidence type="ECO:0000256" key="2">
    <source>
        <dbReference type="ARBA" id="ARBA00023157"/>
    </source>
</evidence>
<proteinExistence type="predicted"/>
<comment type="caution">
    <text evidence="4">The sequence shown here is derived from an EMBL/GenBank/DDBJ whole genome shotgun (WGS) entry which is preliminary data.</text>
</comment>
<organism evidence="4 5">
    <name type="scientific">Rhagologus leucostigma</name>
    <dbReference type="NCBI Taxonomy" id="156170"/>
    <lineage>
        <taxon>Eukaryota</taxon>
        <taxon>Metazoa</taxon>
        <taxon>Chordata</taxon>
        <taxon>Craniata</taxon>
        <taxon>Vertebrata</taxon>
        <taxon>Euteleostomi</taxon>
        <taxon>Archelosauria</taxon>
        <taxon>Archosauria</taxon>
        <taxon>Dinosauria</taxon>
        <taxon>Saurischia</taxon>
        <taxon>Theropoda</taxon>
        <taxon>Coelurosauria</taxon>
        <taxon>Aves</taxon>
        <taxon>Neognathae</taxon>
        <taxon>Neoaves</taxon>
        <taxon>Telluraves</taxon>
        <taxon>Australaves</taxon>
        <taxon>Passeriformes</taxon>
        <taxon>Corvoidea</taxon>
        <taxon>Pachycephalidae</taxon>
        <taxon>Rhagologus</taxon>
    </lineage>
</organism>
<accession>A0A7K8CAX2</accession>
<evidence type="ECO:0000256" key="1">
    <source>
        <dbReference type="ARBA" id="ARBA00022989"/>
    </source>
</evidence>
<dbReference type="SUPFAM" id="SSF56436">
    <property type="entry name" value="C-type lectin-like"/>
    <property type="match status" value="1"/>
</dbReference>
<dbReference type="PROSITE" id="PS50041">
    <property type="entry name" value="C_TYPE_LECTIN_2"/>
    <property type="match status" value="1"/>
</dbReference>